<dbReference type="RefSeq" id="XP_025411147.1">
    <property type="nucleotide sequence ID" value="XM_025555362.1"/>
</dbReference>
<dbReference type="Pfam" id="PF12432">
    <property type="entry name" value="INTS1_RP2B-bd"/>
    <property type="match status" value="1"/>
</dbReference>
<feature type="region of interest" description="Disordered" evidence="1">
    <location>
        <begin position="49"/>
        <end position="75"/>
    </location>
</feature>
<name>A0A2S2QFE5_9HEMI</name>
<evidence type="ECO:0000259" key="2">
    <source>
        <dbReference type="Pfam" id="PF12432"/>
    </source>
</evidence>
<proteinExistence type="predicted"/>
<dbReference type="PANTHER" id="PTHR21224:SF1">
    <property type="entry name" value="INTEGRATOR COMPLEX SUBUNIT 1"/>
    <property type="match status" value="1"/>
</dbReference>
<keyword evidence="6" id="KW-1185">Reference proteome</keyword>
<feature type="domain" description="Integrator complex subunit 1 INTS2-binding" evidence="4">
    <location>
        <begin position="874"/>
        <end position="1205"/>
    </location>
</feature>
<accession>A0A2S2QFE5</accession>
<dbReference type="EMBL" id="GGMS01007264">
    <property type="protein sequence ID" value="MBY76467.1"/>
    <property type="molecule type" value="Transcribed_RNA"/>
</dbReference>
<dbReference type="InterPro" id="IPR053964">
    <property type="entry name" value="INT1_R3"/>
</dbReference>
<evidence type="ECO:0000313" key="7">
    <source>
        <dbReference type="RefSeq" id="XP_025411147.1"/>
    </source>
</evidence>
<protein>
    <submittedName>
        <fullName evidence="5 7">Integrator complex subunit 1</fullName>
    </submittedName>
</protein>
<evidence type="ECO:0000256" key="1">
    <source>
        <dbReference type="SAM" id="MobiDB-lite"/>
    </source>
</evidence>
<dbReference type="InterPro" id="IPR022145">
    <property type="entry name" value="INTS1_RPB2-bd"/>
</dbReference>
<dbReference type="Pfam" id="PF22929">
    <property type="entry name" value="INTS1_INTS2-bd"/>
    <property type="match status" value="1"/>
</dbReference>
<dbReference type="PANTHER" id="PTHR21224">
    <property type="entry name" value="INTEGRATOR COMPLEX SUBUNIT 1"/>
    <property type="match status" value="1"/>
</dbReference>
<dbReference type="Pfam" id="PF22927">
    <property type="entry name" value="INT1_R3"/>
    <property type="match status" value="1"/>
</dbReference>
<gene>
    <name evidence="5" type="primary">Ints1_1</name>
    <name evidence="7" type="synonym">LOC112684065</name>
    <name evidence="5" type="ORF">g.141064</name>
</gene>
<dbReference type="OrthoDB" id="19938at2759"/>
<dbReference type="InterPro" id="IPR053966">
    <property type="entry name" value="INTS1_INTS2-bd"/>
</dbReference>
<evidence type="ECO:0000313" key="6">
    <source>
        <dbReference type="Proteomes" id="UP000694846"/>
    </source>
</evidence>
<dbReference type="Proteomes" id="UP000694846">
    <property type="component" value="Unplaced"/>
</dbReference>
<reference evidence="7" key="2">
    <citation type="submission" date="2025-04" db="UniProtKB">
        <authorList>
            <consortium name="RefSeq"/>
        </authorList>
    </citation>
    <scope>IDENTIFICATION</scope>
    <source>
        <tissue evidence="7">Whole body</tissue>
    </source>
</reference>
<dbReference type="GO" id="GO:0034474">
    <property type="term" value="P:U2 snRNA 3'-end processing"/>
    <property type="evidence" value="ECO:0007669"/>
    <property type="project" value="InterPro"/>
</dbReference>
<reference evidence="5" key="1">
    <citation type="submission" date="2018-04" db="EMBL/GenBank/DDBJ databases">
        <title>Transcriptome assembly of Sipha flava.</title>
        <authorList>
            <person name="Scully E.D."/>
            <person name="Geib S.M."/>
            <person name="Palmer N.A."/>
            <person name="Koch K."/>
            <person name="Bradshaw J."/>
            <person name="Heng-Moss T."/>
            <person name="Sarath G."/>
        </authorList>
    </citation>
    <scope>NUCLEOTIDE SEQUENCE</scope>
</reference>
<dbReference type="InterPro" id="IPR038902">
    <property type="entry name" value="INTS1"/>
</dbReference>
<evidence type="ECO:0000313" key="5">
    <source>
        <dbReference type="EMBL" id="MBY76467.1"/>
    </source>
</evidence>
<evidence type="ECO:0000259" key="4">
    <source>
        <dbReference type="Pfam" id="PF22929"/>
    </source>
</evidence>
<feature type="domain" description="Integrator complex subunit 1 R3" evidence="3">
    <location>
        <begin position="1612"/>
        <end position="1775"/>
    </location>
</feature>
<sequence length="1950" mass="222092">MSRGGKSKNAYLPGDLVALGSKNNRVEPNPQEKRSGNILLHRKLMESTLSDRKRTGSPITVPITSKKPKNHAGSSHSSFAWEQMCIEVDAIDLLDSLNYSIQNQENLKAVGLLFGAFKIMHTQRIKPDLFWSLSIAVRQYPTLFQNEEVVNALCSILTCHSTALTKHRQYNIVAAVIAVNLILASHDRLNTWPEAFVKVFIEDSMGERLWVDNEECRYFIDNIKISLNTRSSPFIPLDFLDTMNTVETALSCPESNEVSIVSRYEANQAVVENLILDVAKEYLIRKQSTEGISRNLLKLLAASAGILEIRVMVAGKLEVWLQNAKLVRPAQELLLAVCVNCTSRTQRDLDVISTIVKMRLKTKSMGNFYVSCIKELIIANSNNLPVILKNVVYNEMSTSRNTSNMAIFQVIFKVEPDHSALLLADIFQELLILRDDYLRPLRGLLREISRQVRSDFNFLTFCQGLMGAKEPLNQTPEVKDRVFAGIVDLLTLCMFLTVYPYMRSERKDVQQFEKMQHVISQIQKDGVAWLQDSVLRTYRPNPTDFVHALHKILLMESSEQYYKLESWPPEQDRSTIFRIATEAPLLQGTVITILMIGLSKEHPLSSPDALELVDQLVKRAASLQVYQNFNSIKADKSLLFDVLLDSCAYHHPDKIELPLGYTPPQLAISNLYWKTWLIMLIYCAHIPSVFGTLACRKYPMLRIFIEMCITNNFSFPTFLEDLQLQSVEKQKILEFESYLAAASTKVTITEQTSLLLSQLMDMDPIGPPRRPPSSILEQLRVMNTNLRVGHLLCRSRDPDFLLDIIQRQGTSQSMPWLADLVNSSEGSLNHLPVQCLCEFLLSPSCQQQGKFNQLLNHLRKLLMHPETDPTISCEVLEYFLRRLSSPTSRQHAILGLKLLLNATDDKMIDIDKVIESKTDVSWLLTSLPQLPNFPAFKSQIVIALRQACQVENDPHLITAYLTFLAERTSDVNKVDSLTNEQLTDMVLDMAQLIVERSTVMAAVLPVSTDIVTVFNIALNSLVCIFYTFLCRAREPCRQNHPWSENQDQILVTWPGGQECTIHILVVHAMIILLTYGPQCIHDPMKFDHLLEAWFPTDRKQMPKAYLVDTSEEALLIPDWLKLRMIRSRVPRLVEEALTDLEPPQLILFIQSFGIPVASMSKLLEILDKAVCVDPEAIKAAVMDKAYMVQLVQVQQRRGALGGQIFSSVLTLNDGSMAMEVEDGTPVSYKRKLSLEENPISLIDRHKNINVDLIMKNLYISTMKGEKFLSLLQSLSQDTKLLVKKFMMTMLKNMAKKEFMFSIIENKNVTCHLLKVLMMKCGYNKILMAIVKLILDQMDVKKTQNNLHMIIISYINKYNEIKNILPQTNIKENKSQPMEMDVLNKGQKRSLFVDLPKEIELKISDSTIDQQVNMLFSKNICEKWESVRNCRPYLLTILNHHMNWSSLECVLDILLEPENVEKFEPSSVLDLISAIATNPKLWQGREINASKSKSSDEGLMLLNDHQLTALLLYMIEECKMIHEDSNINLAELSTFILTKLSVILKNCLKKNNCVHIFHNIYLKYINSSNIAVFKQILSLVYTKDPNIISKLQYYDMDGFLDPNIIKVSEGCALDAISHTVVSSIVSTKIKRDKELNKKIYDYEILAKRLCTTHPLLFLRVFELLSAPLRRCCYLEFKAMKSGHLLLLNNILDLIESLEPTVFLPFYTDALHKLLGIFLTIISNNLNNVSPTRKEFNTLLTKFGNRVHNYIAANSRDAMAFIKSNNIWFGHIIERYKTIGNLNLLICQNDQVIVLAQGNMQNELLAYDKFCTCFKDGHHNDTTVNVLSEIERSSYRNNRGFEPYLNKIISLIRNPSSHVRLPSLGLLLHYLQFNSSNSSTNFVLVPGILSALLSDDDEVSTTIRNHIDSLSMSREMALSLLLETYKVGIYRSLNTTTMITKTISTMNLQSGC</sequence>
<dbReference type="GO" id="GO:0032039">
    <property type="term" value="C:integrator complex"/>
    <property type="evidence" value="ECO:0007669"/>
    <property type="project" value="InterPro"/>
</dbReference>
<organism evidence="5">
    <name type="scientific">Sipha flava</name>
    <name type="common">yellow sugarcane aphid</name>
    <dbReference type="NCBI Taxonomy" id="143950"/>
    <lineage>
        <taxon>Eukaryota</taxon>
        <taxon>Metazoa</taxon>
        <taxon>Ecdysozoa</taxon>
        <taxon>Arthropoda</taxon>
        <taxon>Hexapoda</taxon>
        <taxon>Insecta</taxon>
        <taxon>Pterygota</taxon>
        <taxon>Neoptera</taxon>
        <taxon>Paraneoptera</taxon>
        <taxon>Hemiptera</taxon>
        <taxon>Sternorrhyncha</taxon>
        <taxon>Aphidomorpha</taxon>
        <taxon>Aphidoidea</taxon>
        <taxon>Aphididae</taxon>
        <taxon>Sipha</taxon>
    </lineage>
</organism>
<evidence type="ECO:0000259" key="3">
    <source>
        <dbReference type="Pfam" id="PF22927"/>
    </source>
</evidence>
<feature type="domain" description="Integrator complex subunit 1 RPB2-binding" evidence="2">
    <location>
        <begin position="270"/>
        <end position="424"/>
    </location>
</feature>